<keyword evidence="3" id="KW-1185">Reference proteome</keyword>
<feature type="signal peptide" evidence="1">
    <location>
        <begin position="1"/>
        <end position="46"/>
    </location>
</feature>
<reference evidence="2 3" key="1">
    <citation type="submission" date="2018-05" db="EMBL/GenBank/DDBJ databases">
        <title>Genomic Encyclopedia of Type Strains, Phase IV (KMG-IV): sequencing the most valuable type-strain genomes for metagenomic binning, comparative biology and taxonomic classification.</title>
        <authorList>
            <person name="Goeker M."/>
        </authorList>
    </citation>
    <scope>NUCLEOTIDE SEQUENCE [LARGE SCALE GENOMIC DNA]</scope>
    <source>
        <strain evidence="2 3">DSM 19792</strain>
    </source>
</reference>
<dbReference type="RefSeq" id="WP_110255127.1">
    <property type="nucleotide sequence ID" value="NZ_QJKB01000003.1"/>
</dbReference>
<proteinExistence type="predicted"/>
<evidence type="ECO:0000256" key="1">
    <source>
        <dbReference type="SAM" id="SignalP"/>
    </source>
</evidence>
<dbReference type="Proteomes" id="UP000247792">
    <property type="component" value="Unassembled WGS sequence"/>
</dbReference>
<protein>
    <submittedName>
        <fullName evidence="2">Uncharacterized protein</fullName>
    </submittedName>
</protein>
<dbReference type="OrthoDB" id="9012352at2"/>
<feature type="chain" id="PRO_5016333298" evidence="1">
    <location>
        <begin position="47"/>
        <end position="246"/>
    </location>
</feature>
<sequence length="246" mass="27214">MQSKVIASSSLPVPGAAQVKRSRIKIVRKFFSTALLTFLAASSSQAFDSLTHEKKPSNTSSPATSVVTNKSMENTHPNAAPVIPQMTAEEASRRMLDLLGNIKTAEGFSAKNLEAAMGLKVYLDDKNPRKYGVGAKITDTWFFNISVILNKDDSKRGRLIFSFDDQTHSAADMTPVCQVDFDAYSKRLTELGFQSEPYYGEHNRLVFWNFSRDNIHLQISFQGESMAKVQHNCVSMLVVDVVHGGS</sequence>
<name>A0A318J954_9BURK</name>
<keyword evidence="1" id="KW-0732">Signal</keyword>
<dbReference type="AlphaFoldDB" id="A0A318J954"/>
<gene>
    <name evidence="2" type="ORF">DFR42_103117</name>
</gene>
<evidence type="ECO:0000313" key="3">
    <source>
        <dbReference type="Proteomes" id="UP000247792"/>
    </source>
</evidence>
<evidence type="ECO:0000313" key="2">
    <source>
        <dbReference type="EMBL" id="PXX43849.1"/>
    </source>
</evidence>
<dbReference type="EMBL" id="QJKB01000003">
    <property type="protein sequence ID" value="PXX43849.1"/>
    <property type="molecule type" value="Genomic_DNA"/>
</dbReference>
<organism evidence="2 3">
    <name type="scientific">Undibacterium pigrum</name>
    <dbReference type="NCBI Taxonomy" id="401470"/>
    <lineage>
        <taxon>Bacteria</taxon>
        <taxon>Pseudomonadati</taxon>
        <taxon>Pseudomonadota</taxon>
        <taxon>Betaproteobacteria</taxon>
        <taxon>Burkholderiales</taxon>
        <taxon>Oxalobacteraceae</taxon>
        <taxon>Undibacterium</taxon>
    </lineage>
</organism>
<comment type="caution">
    <text evidence="2">The sequence shown here is derived from an EMBL/GenBank/DDBJ whole genome shotgun (WGS) entry which is preliminary data.</text>
</comment>
<accession>A0A318J954</accession>